<accession>A0ABM0WAF2</accession>
<organism evidence="1 2">
    <name type="scientific">Camelina sativa</name>
    <name type="common">False flax</name>
    <name type="synonym">Myagrum sativum</name>
    <dbReference type="NCBI Taxonomy" id="90675"/>
    <lineage>
        <taxon>Eukaryota</taxon>
        <taxon>Viridiplantae</taxon>
        <taxon>Streptophyta</taxon>
        <taxon>Embryophyta</taxon>
        <taxon>Tracheophyta</taxon>
        <taxon>Spermatophyta</taxon>
        <taxon>Magnoliopsida</taxon>
        <taxon>eudicotyledons</taxon>
        <taxon>Gunneridae</taxon>
        <taxon>Pentapetalae</taxon>
        <taxon>rosids</taxon>
        <taxon>malvids</taxon>
        <taxon>Brassicales</taxon>
        <taxon>Brassicaceae</taxon>
        <taxon>Camelineae</taxon>
        <taxon>Camelina</taxon>
    </lineage>
</organism>
<dbReference type="Proteomes" id="UP000694864">
    <property type="component" value="Chromosome 15"/>
</dbReference>
<keyword evidence="1" id="KW-1185">Reference proteome</keyword>
<evidence type="ECO:0000313" key="2">
    <source>
        <dbReference type="RefSeq" id="XP_010468045.1"/>
    </source>
</evidence>
<gene>
    <name evidence="2" type="primary">LOC104748049</name>
</gene>
<proteinExistence type="predicted"/>
<name>A0ABM0WAF2_CAMSA</name>
<dbReference type="RefSeq" id="XP_010468045.1">
    <property type="nucleotide sequence ID" value="XM_010469743.1"/>
</dbReference>
<sequence>MVKMGNVMSNLVGDSMDVSDGRFGTEMKPFSLHRTIHEAACMTKCLSLYNGFRFLVDAEKSLPDNVVGDERRVFQVILHMVGSLVKPRKHQESSLLMFKVLKERGSLDRGDQRWAAWRSPTFSADGDVNIRFEINVEVDDLSSQSFVSVSSRDQDVGDMRFSGGYGLGQDLSFGVCKKVVQTIRKTFIKVKVIMECLPKIQECFPKSY</sequence>
<protein>
    <submittedName>
        <fullName evidence="2">Ethylene receptor 2-like</fullName>
    </submittedName>
</protein>
<reference evidence="2" key="2">
    <citation type="submission" date="2025-08" db="UniProtKB">
        <authorList>
            <consortium name="RefSeq"/>
        </authorList>
    </citation>
    <scope>IDENTIFICATION</scope>
    <source>
        <tissue evidence="2">Leaf</tissue>
    </source>
</reference>
<reference evidence="1" key="1">
    <citation type="journal article" date="2014" name="Nat. Commun.">
        <title>The emerging biofuel crop Camelina sativa retains a highly undifferentiated hexaploid genome structure.</title>
        <authorList>
            <person name="Kagale S."/>
            <person name="Koh C."/>
            <person name="Nixon J."/>
            <person name="Bollina V."/>
            <person name="Clarke W.E."/>
            <person name="Tuteja R."/>
            <person name="Spillane C."/>
            <person name="Robinson S.J."/>
            <person name="Links M.G."/>
            <person name="Clarke C."/>
            <person name="Higgins E.E."/>
            <person name="Huebert T."/>
            <person name="Sharpe A.G."/>
            <person name="Parkin I.A."/>
        </authorList>
    </citation>
    <scope>NUCLEOTIDE SEQUENCE [LARGE SCALE GENOMIC DNA]</scope>
    <source>
        <strain evidence="1">cv. DH55</strain>
    </source>
</reference>
<dbReference type="GeneID" id="104748049"/>
<dbReference type="PANTHER" id="PTHR24423:SF633">
    <property type="entry name" value="ETHYLENE RECEPTOR 2"/>
    <property type="match status" value="1"/>
</dbReference>
<evidence type="ECO:0000313" key="1">
    <source>
        <dbReference type="Proteomes" id="UP000694864"/>
    </source>
</evidence>
<dbReference type="PANTHER" id="PTHR24423">
    <property type="entry name" value="TWO-COMPONENT SENSOR HISTIDINE KINASE"/>
    <property type="match status" value="1"/>
</dbReference>